<evidence type="ECO:0000256" key="5">
    <source>
        <dbReference type="ARBA" id="ARBA00022741"/>
    </source>
</evidence>
<dbReference type="Pfam" id="PF00005">
    <property type="entry name" value="ABC_tran"/>
    <property type="match status" value="1"/>
</dbReference>
<dbReference type="InterPro" id="IPR017871">
    <property type="entry name" value="ABC_transporter-like_CS"/>
</dbReference>
<evidence type="ECO:0000256" key="7">
    <source>
        <dbReference type="ARBA" id="ARBA00023136"/>
    </source>
</evidence>
<evidence type="ECO:0000259" key="8">
    <source>
        <dbReference type="PROSITE" id="PS50893"/>
    </source>
</evidence>
<dbReference type="GO" id="GO:0005524">
    <property type="term" value="F:ATP binding"/>
    <property type="evidence" value="ECO:0007669"/>
    <property type="project" value="UniProtKB-KW"/>
</dbReference>
<proteinExistence type="inferred from homology"/>
<organism evidence="9 10">
    <name type="scientific">Jiangella mangrovi</name>
    <dbReference type="NCBI Taxonomy" id="1524084"/>
    <lineage>
        <taxon>Bacteria</taxon>
        <taxon>Bacillati</taxon>
        <taxon>Actinomycetota</taxon>
        <taxon>Actinomycetes</taxon>
        <taxon>Jiangellales</taxon>
        <taxon>Jiangellaceae</taxon>
        <taxon>Jiangella</taxon>
    </lineage>
</organism>
<sequence>MTPVLEVDGLSVGFRSGDGEVLALDDVSLRVEPGEIVGVVGESGCGKSTLGLSIMGLLPGSASVRGGGVRLSGRDLLTLPPGDLRRLRGSEVGMIFQEPMTSLNPVMPVGRQIGEVLRRHRDLGRTAAAARAVELLDLVGIPDASNRSRAYPHQLSGGMRQRVMIAIAIACEPKLLIADEPTTALDVTVQAQILDLLRSLRDRVDLAIMLITHNLGVIATMADRVSIMYAGRKVEEGPTRDILDTPRHPYTARLLASTPQAARSATVSAAASGGIAGGPEHGGRRLAEIPGRVPTMTAPATACTFEARCHRGVDQCGRVRPELEPAGGGLVACFNPEESW</sequence>
<dbReference type="Gene3D" id="3.40.50.300">
    <property type="entry name" value="P-loop containing nucleotide triphosphate hydrolases"/>
    <property type="match status" value="1"/>
</dbReference>
<keyword evidence="3" id="KW-0813">Transport</keyword>
<evidence type="ECO:0000256" key="6">
    <source>
        <dbReference type="ARBA" id="ARBA00022840"/>
    </source>
</evidence>
<dbReference type="Proteomes" id="UP000542813">
    <property type="component" value="Unassembled WGS sequence"/>
</dbReference>
<name>A0A7W9GKT8_9ACTN</name>
<dbReference type="SMART" id="SM00382">
    <property type="entry name" value="AAA"/>
    <property type="match status" value="1"/>
</dbReference>
<evidence type="ECO:0000256" key="1">
    <source>
        <dbReference type="ARBA" id="ARBA00004202"/>
    </source>
</evidence>
<evidence type="ECO:0000313" key="10">
    <source>
        <dbReference type="Proteomes" id="UP000542813"/>
    </source>
</evidence>
<evidence type="ECO:0000256" key="4">
    <source>
        <dbReference type="ARBA" id="ARBA00022475"/>
    </source>
</evidence>
<dbReference type="InterPro" id="IPR013563">
    <property type="entry name" value="Oligopep_ABC_C"/>
</dbReference>
<evidence type="ECO:0000256" key="3">
    <source>
        <dbReference type="ARBA" id="ARBA00022448"/>
    </source>
</evidence>
<reference evidence="9 10" key="1">
    <citation type="submission" date="2020-08" db="EMBL/GenBank/DDBJ databases">
        <title>Sequencing the genomes of 1000 actinobacteria strains.</title>
        <authorList>
            <person name="Klenk H.-P."/>
        </authorList>
    </citation>
    <scope>NUCLEOTIDE SEQUENCE [LARGE SCALE GENOMIC DNA]</scope>
    <source>
        <strain evidence="9 10">DSM 102122</strain>
    </source>
</reference>
<feature type="domain" description="ABC transporter" evidence="8">
    <location>
        <begin position="5"/>
        <end position="255"/>
    </location>
</feature>
<dbReference type="GO" id="GO:0016887">
    <property type="term" value="F:ATP hydrolysis activity"/>
    <property type="evidence" value="ECO:0007669"/>
    <property type="project" value="InterPro"/>
</dbReference>
<evidence type="ECO:0000313" key="9">
    <source>
        <dbReference type="EMBL" id="MBB5785705.1"/>
    </source>
</evidence>
<evidence type="ECO:0000256" key="2">
    <source>
        <dbReference type="ARBA" id="ARBA00005417"/>
    </source>
</evidence>
<dbReference type="PROSITE" id="PS00211">
    <property type="entry name" value="ABC_TRANSPORTER_1"/>
    <property type="match status" value="1"/>
</dbReference>
<comment type="similarity">
    <text evidence="2">Belongs to the ABC transporter superfamily.</text>
</comment>
<dbReference type="EMBL" id="JACHMM010000001">
    <property type="protein sequence ID" value="MBB5785705.1"/>
    <property type="molecule type" value="Genomic_DNA"/>
</dbReference>
<dbReference type="Pfam" id="PF08352">
    <property type="entry name" value="oligo_HPY"/>
    <property type="match status" value="2"/>
</dbReference>
<dbReference type="SUPFAM" id="SSF52540">
    <property type="entry name" value="P-loop containing nucleoside triphosphate hydrolases"/>
    <property type="match status" value="1"/>
</dbReference>
<dbReference type="RefSeq" id="WP_184818631.1">
    <property type="nucleotide sequence ID" value="NZ_JACHMM010000001.1"/>
</dbReference>
<dbReference type="InterPro" id="IPR003439">
    <property type="entry name" value="ABC_transporter-like_ATP-bd"/>
</dbReference>
<dbReference type="CDD" id="cd03257">
    <property type="entry name" value="ABC_NikE_OppD_transporters"/>
    <property type="match status" value="1"/>
</dbReference>
<dbReference type="AlphaFoldDB" id="A0A7W9GKT8"/>
<comment type="caution">
    <text evidence="9">The sequence shown here is derived from an EMBL/GenBank/DDBJ whole genome shotgun (WGS) entry which is preliminary data.</text>
</comment>
<dbReference type="InterPro" id="IPR027417">
    <property type="entry name" value="P-loop_NTPase"/>
</dbReference>
<dbReference type="PANTHER" id="PTHR43297:SF2">
    <property type="entry name" value="DIPEPTIDE TRANSPORT ATP-BINDING PROTEIN DPPD"/>
    <property type="match status" value="1"/>
</dbReference>
<keyword evidence="10" id="KW-1185">Reference proteome</keyword>
<dbReference type="PANTHER" id="PTHR43297">
    <property type="entry name" value="OLIGOPEPTIDE TRANSPORT ATP-BINDING PROTEIN APPD"/>
    <property type="match status" value="1"/>
</dbReference>
<comment type="subcellular location">
    <subcellularLocation>
        <location evidence="1">Cell membrane</location>
        <topology evidence="1">Peripheral membrane protein</topology>
    </subcellularLocation>
</comment>
<accession>A0A7W9GKT8</accession>
<dbReference type="GO" id="GO:0015833">
    <property type="term" value="P:peptide transport"/>
    <property type="evidence" value="ECO:0007669"/>
    <property type="project" value="InterPro"/>
</dbReference>
<keyword evidence="6 9" id="KW-0067">ATP-binding</keyword>
<dbReference type="PROSITE" id="PS50893">
    <property type="entry name" value="ABC_TRANSPORTER_2"/>
    <property type="match status" value="1"/>
</dbReference>
<gene>
    <name evidence="9" type="ORF">HD601_000280</name>
</gene>
<keyword evidence="5" id="KW-0547">Nucleotide-binding</keyword>
<dbReference type="GO" id="GO:0005886">
    <property type="term" value="C:plasma membrane"/>
    <property type="evidence" value="ECO:0007669"/>
    <property type="project" value="UniProtKB-SubCell"/>
</dbReference>
<keyword evidence="7" id="KW-0472">Membrane</keyword>
<dbReference type="FunFam" id="3.40.50.300:FF:000016">
    <property type="entry name" value="Oligopeptide ABC transporter ATP-binding component"/>
    <property type="match status" value="1"/>
</dbReference>
<dbReference type="InterPro" id="IPR003593">
    <property type="entry name" value="AAA+_ATPase"/>
</dbReference>
<dbReference type="InterPro" id="IPR050388">
    <property type="entry name" value="ABC_Ni/Peptide_Import"/>
</dbReference>
<keyword evidence="4" id="KW-1003">Cell membrane</keyword>
<protein>
    <submittedName>
        <fullName evidence="9">Peptide/nickel transport system ATP-binding protein</fullName>
    </submittedName>
</protein>